<evidence type="ECO:0000313" key="6">
    <source>
        <dbReference type="Proteomes" id="UP001325680"/>
    </source>
</evidence>
<dbReference type="CDD" id="cd06524">
    <property type="entry name" value="GH25_YegX-like"/>
    <property type="match status" value="1"/>
</dbReference>
<dbReference type="GO" id="GO:0016787">
    <property type="term" value="F:hydrolase activity"/>
    <property type="evidence" value="ECO:0007669"/>
    <property type="project" value="UniProtKB-KW"/>
</dbReference>
<proteinExistence type="inferred from homology"/>
<keyword evidence="5" id="KW-0067">ATP-binding</keyword>
<evidence type="ECO:0000313" key="5">
    <source>
        <dbReference type="EMBL" id="WQD40740.1"/>
    </source>
</evidence>
<name>A0ABZ0WDF7_9BACT</name>
<evidence type="ECO:0000256" key="3">
    <source>
        <dbReference type="ARBA" id="ARBA00023295"/>
    </source>
</evidence>
<accession>A0ABZ0WDF7</accession>
<feature type="transmembrane region" description="Helical" evidence="4">
    <location>
        <begin position="12"/>
        <end position="32"/>
    </location>
</feature>
<gene>
    <name evidence="5" type="ORF">U0035_11325</name>
</gene>
<comment type="similarity">
    <text evidence="1">Belongs to the glycosyl hydrolase 25 family.</text>
</comment>
<dbReference type="PANTHER" id="PTHR34135:SF2">
    <property type="entry name" value="LYSOZYME"/>
    <property type="match status" value="1"/>
</dbReference>
<evidence type="ECO:0000256" key="4">
    <source>
        <dbReference type="SAM" id="Phobius"/>
    </source>
</evidence>
<keyword evidence="2 5" id="KW-0378">Hydrolase</keyword>
<keyword evidence="4" id="KW-1133">Transmembrane helix</keyword>
<dbReference type="PANTHER" id="PTHR34135">
    <property type="entry name" value="LYSOZYME"/>
    <property type="match status" value="1"/>
</dbReference>
<dbReference type="Gene3D" id="3.20.20.80">
    <property type="entry name" value="Glycosidases"/>
    <property type="match status" value="1"/>
</dbReference>
<dbReference type="PROSITE" id="PS51904">
    <property type="entry name" value="GLYCOSYL_HYDROL_F25_2"/>
    <property type="match status" value="1"/>
</dbReference>
<dbReference type="SMART" id="SM00641">
    <property type="entry name" value="Glyco_25"/>
    <property type="match status" value="1"/>
</dbReference>
<keyword evidence="6" id="KW-1185">Reference proteome</keyword>
<dbReference type="SUPFAM" id="SSF51445">
    <property type="entry name" value="(Trans)glycosidases"/>
    <property type="match status" value="1"/>
</dbReference>
<evidence type="ECO:0000256" key="1">
    <source>
        <dbReference type="ARBA" id="ARBA00010646"/>
    </source>
</evidence>
<organism evidence="5 6">
    <name type="scientific">Niabella yanshanensis</name>
    <dbReference type="NCBI Taxonomy" id="577386"/>
    <lineage>
        <taxon>Bacteria</taxon>
        <taxon>Pseudomonadati</taxon>
        <taxon>Bacteroidota</taxon>
        <taxon>Chitinophagia</taxon>
        <taxon>Chitinophagales</taxon>
        <taxon>Chitinophagaceae</taxon>
        <taxon>Niabella</taxon>
    </lineage>
</organism>
<keyword evidence="4" id="KW-0472">Membrane</keyword>
<keyword evidence="5" id="KW-0547">Nucleotide-binding</keyword>
<dbReference type="Pfam" id="PF01183">
    <property type="entry name" value="Glyco_hydro_25"/>
    <property type="match status" value="1"/>
</dbReference>
<reference evidence="5 6" key="1">
    <citation type="submission" date="2023-12" db="EMBL/GenBank/DDBJ databases">
        <title>Genome sequencing and assembly of bacterial species from a model synthetic community.</title>
        <authorList>
            <person name="Hogle S.L."/>
        </authorList>
    </citation>
    <scope>NUCLEOTIDE SEQUENCE [LARGE SCALE GENOMIC DNA]</scope>
    <source>
        <strain evidence="5 6">HAMBI_3031</strain>
    </source>
</reference>
<sequence>MPRKKTYNYNNIKLIVSAVFIVALVIGLLQWINSRKVKFVHYEAFGIDMPVAFSIHGIDVSRYQKKIAWQGVKEMNVANIQLNFAFIKATEGVTLTDKQFRYNWRQSKKHEVPRGAYHFFVPSLDPVQQAKYFISRVKLEKGDLPPVLDAEVAGILPVNVFRARIQAWLDLVEAHYKVKPVIYTNAAFYEKYMGPGFNEYPLWVAHYYERKSPRISRPWTFWQHNDKGNVNGIDAKVDFNVFNGDIIAFNELLIQ</sequence>
<dbReference type="EMBL" id="CP139960">
    <property type="protein sequence ID" value="WQD40740.1"/>
    <property type="molecule type" value="Genomic_DNA"/>
</dbReference>
<dbReference type="RefSeq" id="WP_114789908.1">
    <property type="nucleotide sequence ID" value="NZ_CP139960.1"/>
</dbReference>
<keyword evidence="4" id="KW-0812">Transmembrane</keyword>
<protein>
    <submittedName>
        <fullName evidence="5">Glycoside hydrolase family 25 protein</fullName>
    </submittedName>
</protein>
<dbReference type="InterPro" id="IPR002053">
    <property type="entry name" value="Glyco_hydro_25"/>
</dbReference>
<dbReference type="GO" id="GO:0005524">
    <property type="term" value="F:ATP binding"/>
    <property type="evidence" value="ECO:0007669"/>
    <property type="project" value="UniProtKB-KW"/>
</dbReference>
<keyword evidence="3" id="KW-0326">Glycosidase</keyword>
<evidence type="ECO:0000256" key="2">
    <source>
        <dbReference type="ARBA" id="ARBA00022801"/>
    </source>
</evidence>
<dbReference type="InterPro" id="IPR017853">
    <property type="entry name" value="GH"/>
</dbReference>
<dbReference type="InterPro" id="IPR018077">
    <property type="entry name" value="Glyco_hydro_fam25_subgr"/>
</dbReference>
<dbReference type="Proteomes" id="UP001325680">
    <property type="component" value="Chromosome"/>
</dbReference>